<dbReference type="SMART" id="SM00278">
    <property type="entry name" value="HhH1"/>
    <property type="match status" value="2"/>
</dbReference>
<evidence type="ECO:0000256" key="1">
    <source>
        <dbReference type="ARBA" id="ARBA00007705"/>
    </source>
</evidence>
<dbReference type="InterPro" id="IPR036397">
    <property type="entry name" value="RNaseH_sf"/>
</dbReference>
<evidence type="ECO:0000256" key="13">
    <source>
        <dbReference type="ARBA" id="ARBA00023204"/>
    </source>
</evidence>
<dbReference type="SMART" id="SM00482">
    <property type="entry name" value="POLAc"/>
    <property type="match status" value="1"/>
</dbReference>
<evidence type="ECO:0000256" key="5">
    <source>
        <dbReference type="ARBA" id="ARBA00022695"/>
    </source>
</evidence>
<evidence type="ECO:0000256" key="11">
    <source>
        <dbReference type="ARBA" id="ARBA00022932"/>
    </source>
</evidence>
<dbReference type="InterPro" id="IPR020046">
    <property type="entry name" value="5-3_exonucl_a-hlix_arch_N"/>
</dbReference>
<dbReference type="Pfam" id="PF00476">
    <property type="entry name" value="DNA_pol_A"/>
    <property type="match status" value="1"/>
</dbReference>
<dbReference type="InterPro" id="IPR012337">
    <property type="entry name" value="RNaseH-like_sf"/>
</dbReference>
<keyword evidence="6 17" id="KW-0235">DNA replication</keyword>
<keyword evidence="7" id="KW-0540">Nuclease</keyword>
<dbReference type="PANTHER" id="PTHR10133:SF27">
    <property type="entry name" value="DNA POLYMERASE NU"/>
    <property type="match status" value="1"/>
</dbReference>
<feature type="domain" description="DNA-directed DNA polymerase family A palm" evidence="21">
    <location>
        <begin position="670"/>
        <end position="877"/>
    </location>
</feature>
<dbReference type="GO" id="GO:0006302">
    <property type="term" value="P:double-strand break repair"/>
    <property type="evidence" value="ECO:0007669"/>
    <property type="project" value="TreeGrafter"/>
</dbReference>
<dbReference type="Gene3D" id="3.30.420.10">
    <property type="entry name" value="Ribonuclease H-like superfamily/Ribonuclease H"/>
    <property type="match status" value="1"/>
</dbReference>
<dbReference type="Gene3D" id="3.40.50.1010">
    <property type="entry name" value="5'-nuclease"/>
    <property type="match status" value="1"/>
</dbReference>
<comment type="function">
    <text evidence="17">In addition to polymerase activity, this DNA polymerase exhibits 5'-3' exonuclease activity.</text>
</comment>
<dbReference type="Pfam" id="PF01367">
    <property type="entry name" value="5_3_exonuc"/>
    <property type="match status" value="1"/>
</dbReference>
<dbReference type="Gene3D" id="1.10.150.20">
    <property type="entry name" value="5' to 3' exonuclease, C-terminal subdomain"/>
    <property type="match status" value="2"/>
</dbReference>
<evidence type="ECO:0000256" key="10">
    <source>
        <dbReference type="ARBA" id="ARBA00022839"/>
    </source>
</evidence>
<evidence type="ECO:0000256" key="16">
    <source>
        <dbReference type="NCBIfam" id="TIGR00593"/>
    </source>
</evidence>
<keyword evidence="8 17" id="KW-0227">DNA damage</keyword>
<dbReference type="PANTHER" id="PTHR10133">
    <property type="entry name" value="DNA POLYMERASE I"/>
    <property type="match status" value="1"/>
</dbReference>
<dbReference type="RefSeq" id="WP_131156779.1">
    <property type="nucleotide sequence ID" value="NZ_CP036402.1"/>
</dbReference>
<feature type="domain" description="5'-3' exonuclease" evidence="20">
    <location>
        <begin position="23"/>
        <end position="285"/>
    </location>
</feature>
<dbReference type="InterPro" id="IPR008918">
    <property type="entry name" value="HhH2"/>
</dbReference>
<accession>A0A411YKP1</accession>
<dbReference type="GO" id="GO:0003677">
    <property type="term" value="F:DNA binding"/>
    <property type="evidence" value="ECO:0007669"/>
    <property type="project" value="UniProtKB-UniRule"/>
</dbReference>
<dbReference type="OrthoDB" id="9806424at2"/>
<dbReference type="NCBIfam" id="TIGR00593">
    <property type="entry name" value="pola"/>
    <property type="match status" value="1"/>
</dbReference>
<dbReference type="CDD" id="cd09859">
    <property type="entry name" value="PIN_53EXO"/>
    <property type="match status" value="1"/>
</dbReference>
<dbReference type="SMART" id="SM00279">
    <property type="entry name" value="HhH2"/>
    <property type="match status" value="1"/>
</dbReference>
<dbReference type="CDD" id="cd09898">
    <property type="entry name" value="H3TH_53EXO"/>
    <property type="match status" value="1"/>
</dbReference>
<dbReference type="CDD" id="cd08637">
    <property type="entry name" value="DNA_pol_A_pol_I_C"/>
    <property type="match status" value="1"/>
</dbReference>
<keyword evidence="23" id="KW-1185">Reference proteome</keyword>
<dbReference type="NCBIfam" id="NF004397">
    <property type="entry name" value="PRK05755.1"/>
    <property type="match status" value="1"/>
</dbReference>
<dbReference type="InterPro" id="IPR043502">
    <property type="entry name" value="DNA/RNA_pol_sf"/>
</dbReference>
<comment type="similarity">
    <text evidence="1 17">Belongs to the DNA polymerase type-A family.</text>
</comment>
<dbReference type="Pfam" id="PF02739">
    <property type="entry name" value="5_3_exonuc_N"/>
    <property type="match status" value="1"/>
</dbReference>
<dbReference type="InterPro" id="IPR003583">
    <property type="entry name" value="Hlx-hairpin-Hlx_DNA-bd_motif"/>
</dbReference>
<dbReference type="SMART" id="SM00475">
    <property type="entry name" value="53EXOc"/>
    <property type="match status" value="1"/>
</dbReference>
<dbReference type="InterPro" id="IPR001098">
    <property type="entry name" value="DNA-dir_DNA_pol_A_palm_dom"/>
</dbReference>
<dbReference type="FunFam" id="1.10.150.20:FF:000003">
    <property type="entry name" value="DNA polymerase I"/>
    <property type="match status" value="1"/>
</dbReference>
<proteinExistence type="inferred from homology"/>
<name>A0A411YKP1_9ACTN</name>
<gene>
    <name evidence="17 22" type="primary">polA</name>
    <name evidence="22" type="ORF">ER308_20995</name>
</gene>
<dbReference type="Gene3D" id="3.30.70.370">
    <property type="match status" value="1"/>
</dbReference>
<evidence type="ECO:0000256" key="8">
    <source>
        <dbReference type="ARBA" id="ARBA00022763"/>
    </source>
</evidence>
<dbReference type="SUPFAM" id="SSF56672">
    <property type="entry name" value="DNA/RNA polymerases"/>
    <property type="match status" value="1"/>
</dbReference>
<organism evidence="22 23">
    <name type="scientific">Egibacter rhizosphaerae</name>
    <dbReference type="NCBI Taxonomy" id="1670831"/>
    <lineage>
        <taxon>Bacteria</taxon>
        <taxon>Bacillati</taxon>
        <taxon>Actinomycetota</taxon>
        <taxon>Nitriliruptoria</taxon>
        <taxon>Egibacterales</taxon>
        <taxon>Egibacteraceae</taxon>
        <taxon>Egibacter</taxon>
    </lineage>
</organism>
<dbReference type="FunFam" id="3.40.50.1010:FF:000001">
    <property type="entry name" value="DNA polymerase I"/>
    <property type="match status" value="1"/>
</dbReference>
<evidence type="ECO:0000256" key="18">
    <source>
        <dbReference type="SAM" id="MobiDB-lite"/>
    </source>
</evidence>
<feature type="domain" description="Helix-hairpin-helix DNA-binding motif class 1" evidence="19">
    <location>
        <begin position="211"/>
        <end position="230"/>
    </location>
</feature>
<dbReference type="GO" id="GO:0006261">
    <property type="term" value="P:DNA-templated DNA replication"/>
    <property type="evidence" value="ECO:0007669"/>
    <property type="project" value="UniProtKB-UniRule"/>
</dbReference>
<evidence type="ECO:0000256" key="3">
    <source>
        <dbReference type="ARBA" id="ARBA00020311"/>
    </source>
</evidence>
<evidence type="ECO:0000256" key="9">
    <source>
        <dbReference type="ARBA" id="ARBA00022801"/>
    </source>
</evidence>
<dbReference type="InterPro" id="IPR020045">
    <property type="entry name" value="DNA_polI_H3TH"/>
</dbReference>
<dbReference type="FunFam" id="1.20.1060.10:FF:000001">
    <property type="entry name" value="DNA polymerase I"/>
    <property type="match status" value="1"/>
</dbReference>
<protein>
    <recommendedName>
        <fullName evidence="3 16">DNA polymerase I</fullName>
        <ecNumber evidence="2 16">2.7.7.7</ecNumber>
    </recommendedName>
</protein>
<dbReference type="Gene3D" id="1.20.1060.10">
    <property type="entry name" value="Taq DNA Polymerase, Chain T, domain 4"/>
    <property type="match status" value="1"/>
</dbReference>
<feature type="region of interest" description="Disordered" evidence="18">
    <location>
        <begin position="1"/>
        <end position="22"/>
    </location>
</feature>
<dbReference type="GO" id="GO:0003887">
    <property type="term" value="F:DNA-directed DNA polymerase activity"/>
    <property type="evidence" value="ECO:0007669"/>
    <property type="project" value="UniProtKB-UniRule"/>
</dbReference>
<dbReference type="SUPFAM" id="SSF88723">
    <property type="entry name" value="PIN domain-like"/>
    <property type="match status" value="1"/>
</dbReference>
<evidence type="ECO:0000259" key="21">
    <source>
        <dbReference type="SMART" id="SM00482"/>
    </source>
</evidence>
<keyword evidence="12 17" id="KW-0238">DNA-binding</keyword>
<comment type="catalytic activity">
    <reaction evidence="14 17">
        <text>DNA(n) + a 2'-deoxyribonucleoside 5'-triphosphate = DNA(n+1) + diphosphate</text>
        <dbReference type="Rhea" id="RHEA:22508"/>
        <dbReference type="Rhea" id="RHEA-COMP:17339"/>
        <dbReference type="Rhea" id="RHEA-COMP:17340"/>
        <dbReference type="ChEBI" id="CHEBI:33019"/>
        <dbReference type="ChEBI" id="CHEBI:61560"/>
        <dbReference type="ChEBI" id="CHEBI:173112"/>
        <dbReference type="EC" id="2.7.7.7"/>
    </reaction>
</comment>
<keyword evidence="10 17" id="KW-0269">Exonuclease</keyword>
<keyword evidence="4 17" id="KW-0808">Transferase</keyword>
<evidence type="ECO:0000259" key="20">
    <source>
        <dbReference type="SMART" id="SM00475"/>
    </source>
</evidence>
<evidence type="ECO:0000256" key="17">
    <source>
        <dbReference type="RuleBase" id="RU004460"/>
    </source>
</evidence>
<dbReference type="GO" id="GO:0008409">
    <property type="term" value="F:5'-3' exonuclease activity"/>
    <property type="evidence" value="ECO:0007669"/>
    <property type="project" value="UniProtKB-UniRule"/>
</dbReference>
<dbReference type="InterPro" id="IPR036279">
    <property type="entry name" value="5-3_exonuclease_C_sf"/>
</dbReference>
<evidence type="ECO:0000259" key="19">
    <source>
        <dbReference type="SMART" id="SM00278"/>
    </source>
</evidence>
<evidence type="ECO:0000256" key="4">
    <source>
        <dbReference type="ARBA" id="ARBA00022679"/>
    </source>
</evidence>
<dbReference type="SUPFAM" id="SSF53098">
    <property type="entry name" value="Ribonuclease H-like"/>
    <property type="match status" value="1"/>
</dbReference>
<dbReference type="InterPro" id="IPR018320">
    <property type="entry name" value="DNA_polymerase_1"/>
</dbReference>
<dbReference type="AlphaFoldDB" id="A0A411YKP1"/>
<dbReference type="InterPro" id="IPR002421">
    <property type="entry name" value="5-3_exonuclease"/>
</dbReference>
<evidence type="ECO:0000256" key="15">
    <source>
        <dbReference type="ARBA" id="ARBA00053603"/>
    </source>
</evidence>
<dbReference type="InterPro" id="IPR002298">
    <property type="entry name" value="DNA_polymerase_A"/>
</dbReference>
<reference evidence="22 23" key="1">
    <citation type="submission" date="2019-01" db="EMBL/GenBank/DDBJ databases">
        <title>Egibacter rhizosphaerae EGI 80759T.</title>
        <authorList>
            <person name="Chen D.-D."/>
            <person name="Tian Y."/>
            <person name="Jiao J.-Y."/>
            <person name="Zhang X.-T."/>
            <person name="Zhang Y.-G."/>
            <person name="Zhang Y."/>
            <person name="Xiao M."/>
            <person name="Shu W.-S."/>
            <person name="Li W.-J."/>
        </authorList>
    </citation>
    <scope>NUCLEOTIDE SEQUENCE [LARGE SCALE GENOMIC DNA]</scope>
    <source>
        <strain evidence="22 23">EGI 80759</strain>
    </source>
</reference>
<evidence type="ECO:0000313" key="22">
    <source>
        <dbReference type="EMBL" id="QBI21788.1"/>
    </source>
</evidence>
<dbReference type="KEGG" id="erz:ER308_20995"/>
<dbReference type="SUPFAM" id="SSF47807">
    <property type="entry name" value="5' to 3' exonuclease, C-terminal subdomain"/>
    <property type="match status" value="1"/>
</dbReference>
<dbReference type="EC" id="2.7.7.7" evidence="2 16"/>
<dbReference type="PRINTS" id="PR00868">
    <property type="entry name" value="DNAPOLI"/>
</dbReference>
<comment type="function">
    <text evidence="15">In addition to polymerase activity, this DNA polymerase exhibits 3'-5' and 5'-3' exonuclease activity.</text>
</comment>
<keyword evidence="9 17" id="KW-0378">Hydrolase</keyword>
<keyword evidence="11 17" id="KW-0239">DNA-directed DNA polymerase</keyword>
<feature type="domain" description="Helix-hairpin-helix DNA-binding motif class 1" evidence="19">
    <location>
        <begin position="532"/>
        <end position="551"/>
    </location>
</feature>
<dbReference type="EMBL" id="CP036402">
    <property type="protein sequence ID" value="QBI21788.1"/>
    <property type="molecule type" value="Genomic_DNA"/>
</dbReference>
<keyword evidence="13 17" id="KW-0234">DNA repair</keyword>
<evidence type="ECO:0000313" key="23">
    <source>
        <dbReference type="Proteomes" id="UP000291469"/>
    </source>
</evidence>
<evidence type="ECO:0000256" key="2">
    <source>
        <dbReference type="ARBA" id="ARBA00012417"/>
    </source>
</evidence>
<evidence type="ECO:0000256" key="14">
    <source>
        <dbReference type="ARBA" id="ARBA00049244"/>
    </source>
</evidence>
<evidence type="ECO:0000256" key="6">
    <source>
        <dbReference type="ARBA" id="ARBA00022705"/>
    </source>
</evidence>
<evidence type="ECO:0000256" key="12">
    <source>
        <dbReference type="ARBA" id="ARBA00023125"/>
    </source>
</evidence>
<dbReference type="CDD" id="cd06140">
    <property type="entry name" value="DNA_polA_I_Bacillus_like_exo"/>
    <property type="match status" value="1"/>
</dbReference>
<evidence type="ECO:0000256" key="7">
    <source>
        <dbReference type="ARBA" id="ARBA00022722"/>
    </source>
</evidence>
<dbReference type="FunFam" id="1.10.150.20:FF:000002">
    <property type="entry name" value="DNA polymerase I"/>
    <property type="match status" value="1"/>
</dbReference>
<dbReference type="InterPro" id="IPR029060">
    <property type="entry name" value="PIN-like_dom_sf"/>
</dbReference>
<keyword evidence="5 17" id="KW-0548">Nucleotidyltransferase</keyword>
<dbReference type="Proteomes" id="UP000291469">
    <property type="component" value="Chromosome"/>
</dbReference>
<sequence length="915" mass="99227">MVEQQHAVPDEPDRGGEAGESDERPVLALLDGHSLAYRAFYALPEDLATTTGQVTNAVYGFTSMLVKLLAEHRPDRIAVAFDRGRPAQRLEILPDYKGQREASPDAFRSQVPLIGEVLEALAIPQVVIDGVEADDVIATYARMATMAGLEVLVVTGDRDVFQIVDEHVRVLYTTRGITETRLMDEEAIAERYGVEPARYPMLAALRGDPSDNIAGVPGVGDKTAAKLLGAHGDLDGIFSSLDQIGGPKLREALAAHEEEVRKGHRVALLDRDIDVPLPLDDLRMGEVDWDAVREVFQTLEFTALWERLTEALGVEGEAGASVLDVAPHHAGAGDVAAWLGALAPGAGIAVLPESDGRPPRVRLRRVALAAAEREPVVASVDDLAAADQQALAASLADPDRPLLTHSAKELTHAARAQGWDLVALRMDTELAAYVAQPGSRSYDLEALAGQYLNATLRREDGPADDGQLAMAVEDGDGKRAAEDLGRAAHAVVALAEVLDGVLAERDQHDLLDEVELPLVAVLGEMEHNGIAIDLDVLAGIGEQLADRIAGLREEVFGQAGREFNLDSPKQLQVVLFDELGLPKTKRIKTGYSTDAQALRTIAEEHPIVDALLEYREVSKLKSTYVDALPPLVDDRTGRIHPEYMQAVAVTGRLSSQHPNIQNIPIRTETGREIRQAFVAGEGNEAIVVADYSQIELRVMAHLSGDEGLLAAFNSAEDIHAQTAAMVWELPLDAVDNMLRSRIKGMTYGLAYGLSAYGLSQQLGIPPDEARELMGAYFARFPKVKGYLDGVVDQARRDGYTATLFGRRRYLPDLRSDNRQRREMAERMALNAPIQGTAADIIKMAMIAVHGEMQRRQLASRLLVQVHDELLCEAAPGEVGQLTDLLVEAMSGVAQLAVPLEVDTASGRSWYDAEKH</sequence>
<feature type="compositionally biased region" description="Basic and acidic residues" evidence="18">
    <location>
        <begin position="8"/>
        <end position="22"/>
    </location>
</feature>